<evidence type="ECO:0000256" key="1">
    <source>
        <dbReference type="SAM" id="SignalP"/>
    </source>
</evidence>
<evidence type="ECO:0000313" key="3">
    <source>
        <dbReference type="Proteomes" id="UP001500889"/>
    </source>
</evidence>
<evidence type="ECO:0000313" key="2">
    <source>
        <dbReference type="EMBL" id="BFF89666.1"/>
    </source>
</evidence>
<proteinExistence type="predicted"/>
<feature type="signal peptide" evidence="1">
    <location>
        <begin position="1"/>
        <end position="17"/>
    </location>
</feature>
<gene>
    <name evidence="2" type="ORF">DMAD_08371</name>
</gene>
<reference evidence="2 3" key="1">
    <citation type="submission" date="2024-02" db="EMBL/GenBank/DDBJ databases">
        <title>A chromosome-level genome assembly of Drosophila madeirensis, a fruit fly species endemic to Madeira island.</title>
        <authorList>
            <person name="Tomihara K."/>
            <person name="Llopart A."/>
            <person name="Yamamoto D."/>
        </authorList>
    </citation>
    <scope>NUCLEOTIDE SEQUENCE [LARGE SCALE GENOMIC DNA]</scope>
    <source>
        <strain evidence="2 3">RF1</strain>
    </source>
</reference>
<keyword evidence="1" id="KW-0732">Signal</keyword>
<dbReference type="EMBL" id="AP029263">
    <property type="protein sequence ID" value="BFF89666.1"/>
    <property type="molecule type" value="Genomic_DNA"/>
</dbReference>
<dbReference type="Proteomes" id="UP001500889">
    <property type="component" value="Chromosome O"/>
</dbReference>
<protein>
    <submittedName>
        <fullName evidence="2">Uncharacterized protein</fullName>
    </submittedName>
</protein>
<sequence>MRSILFVLLALVLVVLSQKPSEEEACAIRFQKFWNECKTGKCKSDVIKEFKKCDPNGELKFSFTNYD</sequence>
<keyword evidence="3" id="KW-1185">Reference proteome</keyword>
<dbReference type="AlphaFoldDB" id="A0AAU9ERT2"/>
<feature type="chain" id="PRO_5043414872" evidence="1">
    <location>
        <begin position="18"/>
        <end position="67"/>
    </location>
</feature>
<name>A0AAU9ERT2_DROMD</name>
<organism evidence="2 3">
    <name type="scientific">Drosophila madeirensis</name>
    <name type="common">Fruit fly</name>
    <dbReference type="NCBI Taxonomy" id="30013"/>
    <lineage>
        <taxon>Eukaryota</taxon>
        <taxon>Metazoa</taxon>
        <taxon>Ecdysozoa</taxon>
        <taxon>Arthropoda</taxon>
        <taxon>Hexapoda</taxon>
        <taxon>Insecta</taxon>
        <taxon>Pterygota</taxon>
        <taxon>Neoptera</taxon>
        <taxon>Endopterygota</taxon>
        <taxon>Diptera</taxon>
        <taxon>Brachycera</taxon>
        <taxon>Muscomorpha</taxon>
        <taxon>Ephydroidea</taxon>
        <taxon>Drosophilidae</taxon>
        <taxon>Drosophila</taxon>
        <taxon>Sophophora</taxon>
    </lineage>
</organism>
<accession>A0AAU9ERT2</accession>